<dbReference type="SUPFAM" id="SSF54593">
    <property type="entry name" value="Glyoxalase/Bleomycin resistance protein/Dihydroxybiphenyl dioxygenase"/>
    <property type="match status" value="2"/>
</dbReference>
<dbReference type="InterPro" id="IPR037523">
    <property type="entry name" value="VOC_core"/>
</dbReference>
<comment type="caution">
    <text evidence="2">The sequence shown here is derived from an EMBL/GenBank/DDBJ whole genome shotgun (WGS) entry which is preliminary data.</text>
</comment>
<keyword evidence="3" id="KW-1185">Reference proteome</keyword>
<dbReference type="InterPro" id="IPR029068">
    <property type="entry name" value="Glyas_Bleomycin-R_OHBP_Dase"/>
</dbReference>
<evidence type="ECO:0000313" key="2">
    <source>
        <dbReference type="EMBL" id="RST76984.1"/>
    </source>
</evidence>
<dbReference type="CDD" id="cd07255">
    <property type="entry name" value="VOC_BsCatE_like_N"/>
    <property type="match status" value="1"/>
</dbReference>
<dbReference type="PANTHER" id="PTHR43279:SF1">
    <property type="entry name" value="CATECHOL-2,3-DIOXYGENASE"/>
    <property type="match status" value="1"/>
</dbReference>
<dbReference type="RefSeq" id="WP_126046549.1">
    <property type="nucleotide sequence ID" value="NZ_QYTV02000001.1"/>
</dbReference>
<dbReference type="InterPro" id="IPR004360">
    <property type="entry name" value="Glyas_Fos-R_dOase_dom"/>
</dbReference>
<proteinExistence type="predicted"/>
<protein>
    <submittedName>
        <fullName evidence="2">VOC family protein</fullName>
    </submittedName>
</protein>
<dbReference type="Proteomes" id="UP000287156">
    <property type="component" value="Unassembled WGS sequence"/>
</dbReference>
<evidence type="ECO:0000259" key="1">
    <source>
        <dbReference type="PROSITE" id="PS51819"/>
    </source>
</evidence>
<dbReference type="Gene3D" id="3.10.180.10">
    <property type="entry name" value="2,3-Dihydroxybiphenyl 1,2-Dioxygenase, domain 1"/>
    <property type="match status" value="2"/>
</dbReference>
<dbReference type="EMBL" id="QYTV02000001">
    <property type="protein sequence ID" value="RST76984.1"/>
    <property type="molecule type" value="Genomic_DNA"/>
</dbReference>
<dbReference type="PROSITE" id="PS51819">
    <property type="entry name" value="VOC"/>
    <property type="match status" value="1"/>
</dbReference>
<sequence length="281" mass="31431">MNTNFHPVIGAVTLTVQNVERMLAFYTDILGFRVHEQSPGAVSLTADGKTVLLKLEEDIEAKVRNPRTTGLYHIAFLLPERADLADVLKHLAQTRYPLQGASDHDVSEALYLADPEGNGIEIYIDRDAASWKWENDQVFMTTKPLDIENLMENATEAGWTGMPAETVNGHIHLQISDLEDSKGFYCNGISFDPVLRYGSQALFISWRKYHHHIGLNTWNSAGQGPPKEKSTGLKHFTIIFSDEDERRAAIARLKELNAWISDEGGTIITKDPSGIKMILEV</sequence>
<reference evidence="2" key="1">
    <citation type="submission" date="2018-12" db="EMBL/GenBank/DDBJ databases">
        <authorList>
            <person name="Sun L."/>
            <person name="Chen Z."/>
        </authorList>
    </citation>
    <scope>NUCLEOTIDE SEQUENCE [LARGE SCALE GENOMIC DNA]</scope>
    <source>
        <strain evidence="2">3-2-2</strain>
    </source>
</reference>
<dbReference type="PANTHER" id="PTHR43279">
    <property type="entry name" value="CATECHOL-2,3-DIOXYGENASE"/>
    <property type="match status" value="1"/>
</dbReference>
<dbReference type="Pfam" id="PF00903">
    <property type="entry name" value="Glyoxalase"/>
    <property type="match status" value="1"/>
</dbReference>
<evidence type="ECO:0000313" key="3">
    <source>
        <dbReference type="Proteomes" id="UP000287156"/>
    </source>
</evidence>
<gene>
    <name evidence="2" type="ORF">D4T97_000300</name>
</gene>
<dbReference type="OrthoDB" id="9792626at2"/>
<feature type="domain" description="VOC" evidence="1">
    <location>
        <begin position="8"/>
        <end position="125"/>
    </location>
</feature>
<name>A0A429Y6N4_9BACI</name>
<accession>A0A429Y6N4</accession>
<organism evidence="2 3">
    <name type="scientific">Siminovitchia acidinfaciens</name>
    <dbReference type="NCBI Taxonomy" id="2321395"/>
    <lineage>
        <taxon>Bacteria</taxon>
        <taxon>Bacillati</taxon>
        <taxon>Bacillota</taxon>
        <taxon>Bacilli</taxon>
        <taxon>Bacillales</taxon>
        <taxon>Bacillaceae</taxon>
        <taxon>Siminovitchia</taxon>
    </lineage>
</organism>
<dbReference type="AlphaFoldDB" id="A0A429Y6N4"/>